<evidence type="ECO:0000256" key="1">
    <source>
        <dbReference type="ARBA" id="ARBA00022553"/>
    </source>
</evidence>
<organism evidence="5">
    <name type="scientific">uncultured bacterium W4-87b</name>
    <dbReference type="NCBI Taxonomy" id="1130995"/>
    <lineage>
        <taxon>Bacteria</taxon>
        <taxon>environmental samples</taxon>
    </lineage>
</organism>
<sequence>MHNKENKTILVIDDEPVIGSIIKRFMGNNGYSVHFCASSAEAISATKNTVPELIISDFNLPCCSNGIDLCLKIQQSTRKNVPVIIISGEIKNELNAKKRGFAFMGKPLEKEKFLPLVEECLS</sequence>
<feature type="domain" description="Response regulatory" evidence="4">
    <location>
        <begin position="8"/>
        <end position="121"/>
    </location>
</feature>
<accession>H9BWU5</accession>
<dbReference type="InterPro" id="IPR001789">
    <property type="entry name" value="Sig_transdc_resp-reg_receiver"/>
</dbReference>
<dbReference type="SUPFAM" id="SSF52172">
    <property type="entry name" value="CheY-like"/>
    <property type="match status" value="1"/>
</dbReference>
<dbReference type="AlphaFoldDB" id="H9BWU5"/>
<reference evidence="5" key="1">
    <citation type="submission" date="2011-11" db="EMBL/GenBank/DDBJ databases">
        <title>Construction and analysis of a metagenome of deep-sea sediment.</title>
        <authorList>
            <person name="Huo Y.-Y."/>
            <person name="Cheng H."/>
            <person name="Wu M."/>
        </authorList>
    </citation>
    <scope>NUCLEOTIDE SEQUENCE</scope>
</reference>
<name>H9BWU5_9BACT</name>
<evidence type="ECO:0000259" key="4">
    <source>
        <dbReference type="PROSITE" id="PS50110"/>
    </source>
</evidence>
<dbReference type="CDD" id="cd00156">
    <property type="entry name" value="REC"/>
    <property type="match status" value="1"/>
</dbReference>
<protein>
    <submittedName>
        <fullName evidence="5">Response regulator receiver protein</fullName>
    </submittedName>
</protein>
<dbReference type="PANTHER" id="PTHR44591:SF14">
    <property type="entry name" value="PROTEIN PILG"/>
    <property type="match status" value="1"/>
</dbReference>
<dbReference type="Pfam" id="PF00072">
    <property type="entry name" value="Response_reg"/>
    <property type="match status" value="1"/>
</dbReference>
<keyword evidence="1 3" id="KW-0597">Phosphoprotein</keyword>
<feature type="modified residue" description="4-aspartylphosphate" evidence="3">
    <location>
        <position position="57"/>
    </location>
</feature>
<proteinExistence type="predicted"/>
<dbReference type="PANTHER" id="PTHR44591">
    <property type="entry name" value="STRESS RESPONSE REGULATOR PROTEIN 1"/>
    <property type="match status" value="1"/>
</dbReference>
<dbReference type="InterPro" id="IPR011006">
    <property type="entry name" value="CheY-like_superfamily"/>
</dbReference>
<dbReference type="GO" id="GO:0000160">
    <property type="term" value="P:phosphorelay signal transduction system"/>
    <property type="evidence" value="ECO:0007669"/>
    <property type="project" value="UniProtKB-KW"/>
</dbReference>
<dbReference type="InterPro" id="IPR050595">
    <property type="entry name" value="Bact_response_regulator"/>
</dbReference>
<dbReference type="EMBL" id="JQ085820">
    <property type="protein sequence ID" value="AFD03267.1"/>
    <property type="molecule type" value="Genomic_DNA"/>
</dbReference>
<keyword evidence="2" id="KW-0902">Two-component regulatory system</keyword>
<evidence type="ECO:0000256" key="2">
    <source>
        <dbReference type="ARBA" id="ARBA00023012"/>
    </source>
</evidence>
<dbReference type="SMART" id="SM00448">
    <property type="entry name" value="REC"/>
    <property type="match status" value="1"/>
</dbReference>
<dbReference type="Gene3D" id="3.40.50.2300">
    <property type="match status" value="1"/>
</dbReference>
<evidence type="ECO:0000313" key="5">
    <source>
        <dbReference type="EMBL" id="AFD03267.1"/>
    </source>
</evidence>
<dbReference type="PROSITE" id="PS50110">
    <property type="entry name" value="RESPONSE_REGULATORY"/>
    <property type="match status" value="1"/>
</dbReference>
<evidence type="ECO:0000256" key="3">
    <source>
        <dbReference type="PROSITE-ProRule" id="PRU00169"/>
    </source>
</evidence>